<evidence type="ECO:0000313" key="11">
    <source>
        <dbReference type="Proteomes" id="UP000196158"/>
    </source>
</evidence>
<reference evidence="10 11" key="1">
    <citation type="submission" date="2017-04" db="EMBL/GenBank/DDBJ databases">
        <authorList>
            <person name="Afonso C.L."/>
            <person name="Miller P.J."/>
            <person name="Scott M.A."/>
            <person name="Spackman E."/>
            <person name="Goraichik I."/>
            <person name="Dimitrov K.M."/>
            <person name="Suarez D.L."/>
            <person name="Swayne D.E."/>
        </authorList>
    </citation>
    <scope>NUCLEOTIDE SEQUENCE [LARGE SCALE GENOMIC DNA]</scope>
</reference>
<dbReference type="PROSITE" id="PS51257">
    <property type="entry name" value="PROKAR_LIPOPROTEIN"/>
    <property type="match status" value="1"/>
</dbReference>
<dbReference type="STRING" id="1789683.A0A1X7R796"/>
<feature type="compositionally biased region" description="Basic and acidic residues" evidence="7">
    <location>
        <begin position="273"/>
        <end position="284"/>
    </location>
</feature>
<evidence type="ECO:0000256" key="4">
    <source>
        <dbReference type="ARBA" id="ARBA00022989"/>
    </source>
</evidence>
<protein>
    <recommendedName>
        <fullName evidence="6">Endoplasmic reticulum-Golgi intermediate compartment protein</fullName>
    </recommendedName>
</protein>
<keyword evidence="4 6" id="KW-1133">Transmembrane helix</keyword>
<keyword evidence="5 6" id="KW-0472">Membrane</keyword>
<dbReference type="Proteomes" id="UP000196158">
    <property type="component" value="Unassembled WGS sequence"/>
</dbReference>
<dbReference type="GO" id="GO:0033116">
    <property type="term" value="C:endoplasmic reticulum-Golgi intermediate compartment membrane"/>
    <property type="evidence" value="ECO:0007669"/>
    <property type="project" value="UniProtKB-SubCell"/>
</dbReference>
<evidence type="ECO:0000256" key="7">
    <source>
        <dbReference type="SAM" id="MobiDB-lite"/>
    </source>
</evidence>
<dbReference type="OrthoDB" id="270930at2759"/>
<comment type="caution">
    <text evidence="6">Lacks conserved residue(s) required for the propagation of feature annotation.</text>
</comment>
<keyword evidence="6" id="KW-0333">Golgi apparatus</keyword>
<comment type="similarity">
    <text evidence="2 6">Belongs to the ERGIC family.</text>
</comment>
<dbReference type="Pfam" id="PF13850">
    <property type="entry name" value="ERGIC_N"/>
    <property type="match status" value="1"/>
</dbReference>
<evidence type="ECO:0000259" key="9">
    <source>
        <dbReference type="Pfam" id="PF13850"/>
    </source>
</evidence>
<evidence type="ECO:0000256" key="5">
    <source>
        <dbReference type="ARBA" id="ARBA00023136"/>
    </source>
</evidence>
<dbReference type="GO" id="GO:0006888">
    <property type="term" value="P:endoplasmic reticulum to Golgi vesicle-mediated transport"/>
    <property type="evidence" value="ECO:0007669"/>
    <property type="project" value="UniProtKB-UniRule"/>
</dbReference>
<dbReference type="PANTHER" id="PTHR10984">
    <property type="entry name" value="ENDOPLASMIC RETICULUM-GOLGI INTERMEDIATE COMPARTMENT PROTEIN"/>
    <property type="match status" value="1"/>
</dbReference>
<evidence type="ECO:0000256" key="6">
    <source>
        <dbReference type="RuleBase" id="RU369013"/>
    </source>
</evidence>
<dbReference type="GO" id="GO:0030134">
    <property type="term" value="C:COPII-coated ER to Golgi transport vesicle"/>
    <property type="evidence" value="ECO:0007669"/>
    <property type="project" value="TreeGrafter"/>
</dbReference>
<gene>
    <name evidence="10" type="ORF">KASA_0K01683G</name>
</gene>
<name>A0A1X7R796_9SACH</name>
<dbReference type="GO" id="GO:0000139">
    <property type="term" value="C:Golgi membrane"/>
    <property type="evidence" value="ECO:0007669"/>
    <property type="project" value="UniProtKB-SubCell"/>
</dbReference>
<dbReference type="InterPro" id="IPR039542">
    <property type="entry name" value="Erv_N"/>
</dbReference>
<keyword evidence="6" id="KW-0813">Transport</keyword>
<feature type="domain" description="Endoplasmic reticulum vesicle transporter C-terminal" evidence="8">
    <location>
        <begin position="145"/>
        <end position="409"/>
    </location>
</feature>
<comment type="subcellular location">
    <subcellularLocation>
        <location evidence="6">Endoplasmic reticulum membrane</location>
        <topology evidence="6">Multi-pass membrane protein</topology>
    </subcellularLocation>
    <subcellularLocation>
        <location evidence="6">Endoplasmic reticulum-Golgi intermediate compartment membrane</location>
        <topology evidence="6">Multi-pass membrane protein</topology>
    </subcellularLocation>
    <subcellularLocation>
        <location evidence="6">Golgi apparatus membrane</location>
        <topology evidence="6">Multi-pass membrane protein</topology>
    </subcellularLocation>
    <subcellularLocation>
        <location evidence="1">Membrane</location>
        <topology evidence="1">Multi-pass membrane protein</topology>
    </subcellularLocation>
</comment>
<sequence>MSARRSKFLLLDVFSKTEEDVRVRTNTGGIITIGCILTTLLLLYREWAQLTEVVTRPQLYVDRDSDAKLALNFDITFPEVSCDILTLDIVDESGELQLDILDSGFTKTRCDQNGKELATEDYKMGTDFKPDTSKLSRGVGYCGSCYGVLDQSANDAVSPEHRVCCQTCDDVHEAYLDAGWAFHDGHNIDQCEEEGYVKHMNDHLHEGCRVRGSASLGRIRGNIHFAPGKSFITTDVERRGISHNHDTSLYYGHKELNFNHIIHHLSFGKPVDKSHEKLRRKEEDQSGISTNPLDGDEMRPDRNDAHLLQYSYFAKIVPTRYEYLNDKYPAVETTQFSATFHSRSIKGGIDDDHPTTMHTRGGTPGVFIYYEMSALKVINREQHAQTWSGFLLNCITTIGGVLAVGTVADKIFYRAQKSIWGKKTQ</sequence>
<keyword evidence="6" id="KW-0931">ER-Golgi transport</keyword>
<feature type="transmembrane region" description="Helical" evidence="6">
    <location>
        <begin position="387"/>
        <end position="408"/>
    </location>
</feature>
<dbReference type="InterPro" id="IPR045888">
    <property type="entry name" value="Erv"/>
</dbReference>
<keyword evidence="3 6" id="KW-0812">Transmembrane</keyword>
<organism evidence="10 11">
    <name type="scientific">Maudiozyma saulgeensis</name>
    <dbReference type="NCBI Taxonomy" id="1789683"/>
    <lineage>
        <taxon>Eukaryota</taxon>
        <taxon>Fungi</taxon>
        <taxon>Dikarya</taxon>
        <taxon>Ascomycota</taxon>
        <taxon>Saccharomycotina</taxon>
        <taxon>Saccharomycetes</taxon>
        <taxon>Saccharomycetales</taxon>
        <taxon>Saccharomycetaceae</taxon>
        <taxon>Maudiozyma</taxon>
    </lineage>
</organism>
<dbReference type="AlphaFoldDB" id="A0A1X7R796"/>
<feature type="domain" description="Endoplasmic reticulum vesicle transporter N-terminal" evidence="9">
    <location>
        <begin position="11"/>
        <end position="97"/>
    </location>
</feature>
<evidence type="ECO:0000313" key="10">
    <source>
        <dbReference type="EMBL" id="SMN21505.1"/>
    </source>
</evidence>
<accession>A0A1X7R796</accession>
<dbReference type="GO" id="GO:0006890">
    <property type="term" value="P:retrograde vesicle-mediated transport, Golgi to endoplasmic reticulum"/>
    <property type="evidence" value="ECO:0007669"/>
    <property type="project" value="TreeGrafter"/>
</dbReference>
<keyword evidence="11" id="KW-1185">Reference proteome</keyword>
<evidence type="ECO:0000256" key="2">
    <source>
        <dbReference type="ARBA" id="ARBA00005648"/>
    </source>
</evidence>
<proteinExistence type="inferred from homology"/>
<feature type="region of interest" description="Disordered" evidence="7">
    <location>
        <begin position="273"/>
        <end position="300"/>
    </location>
</feature>
<evidence type="ECO:0000259" key="8">
    <source>
        <dbReference type="Pfam" id="PF07970"/>
    </source>
</evidence>
<keyword evidence="6" id="KW-0256">Endoplasmic reticulum</keyword>
<evidence type="ECO:0000256" key="3">
    <source>
        <dbReference type="ARBA" id="ARBA00022692"/>
    </source>
</evidence>
<dbReference type="InterPro" id="IPR012936">
    <property type="entry name" value="Erv_C"/>
</dbReference>
<evidence type="ECO:0000256" key="1">
    <source>
        <dbReference type="ARBA" id="ARBA00004141"/>
    </source>
</evidence>
<dbReference type="EMBL" id="FXLY01000008">
    <property type="protein sequence ID" value="SMN21505.1"/>
    <property type="molecule type" value="Genomic_DNA"/>
</dbReference>
<comment type="function">
    <text evidence="6">Plays a role in transport between endoplasmic reticulum and Golgi.</text>
</comment>
<dbReference type="Pfam" id="PF07970">
    <property type="entry name" value="COPIIcoated_ERV"/>
    <property type="match status" value="1"/>
</dbReference>
<dbReference type="PANTHER" id="PTHR10984:SF25">
    <property type="entry name" value="ENDOPLASMIC RETICULUM-GOLGI INTERMEDIATE COMPARTMENT PROTEIN 3"/>
    <property type="match status" value="1"/>
</dbReference>
<dbReference type="GO" id="GO:0005789">
    <property type="term" value="C:endoplasmic reticulum membrane"/>
    <property type="evidence" value="ECO:0007669"/>
    <property type="project" value="UniProtKB-SubCell"/>
</dbReference>